<protein>
    <submittedName>
        <fullName evidence="1">Uncharacterized protein</fullName>
    </submittedName>
</protein>
<dbReference type="Proteomes" id="UP001654554">
    <property type="component" value="Segment"/>
</dbReference>
<dbReference type="EMBL" id="OR159674">
    <property type="protein sequence ID" value="WKW87112.1"/>
    <property type="molecule type" value="Genomic_DNA"/>
</dbReference>
<evidence type="ECO:0000313" key="2">
    <source>
        <dbReference type="Proteomes" id="UP001654554"/>
    </source>
</evidence>
<accession>A0ACD4UIM9</accession>
<name>A0ACD4UIM9_9CAUD</name>
<organism evidence="1 2">
    <name type="scientific">Microbacterium phage Nicole72</name>
    <dbReference type="NCBI Taxonomy" id="3062838"/>
    <lineage>
        <taxon>Viruses</taxon>
        <taxon>Duplodnaviria</taxon>
        <taxon>Heunggongvirae</taxon>
        <taxon>Uroviricota</taxon>
        <taxon>Caudoviricetes</taxon>
        <taxon>Hodgkinviridae</taxon>
        <taxon>Meganvirus</taxon>
        <taxon>Meganvirus nichole72</taxon>
    </lineage>
</organism>
<keyword evidence="2" id="KW-1185">Reference proteome</keyword>
<proteinExistence type="predicted"/>
<gene>
    <name evidence="1" type="primary">75</name>
    <name evidence="1" type="ORF">SEA_NICOLE72_75</name>
</gene>
<reference evidence="1" key="1">
    <citation type="submission" date="2023-06" db="EMBL/GenBank/DDBJ databases">
        <authorList>
            <person name="Byrum C.A."/>
            <person name="Fullante V.A."/>
            <person name="Ghosh G."/>
            <person name="Ivey A.L."/>
            <person name="Joby C.P."/>
            <person name="Johnson E."/>
            <person name="Kamil H.A."/>
            <person name="Martinez L."/>
            <person name="Tutelo G.A."/>
            <person name="Wilson D."/>
            <person name="Ziegler A.J."/>
            <person name="Garlena R.A."/>
            <person name="Russell D.A."/>
            <person name="Jacobs-Sera D."/>
            <person name="Hatfull G.F."/>
        </authorList>
    </citation>
    <scope>NUCLEOTIDE SEQUENCE</scope>
</reference>
<evidence type="ECO:0000313" key="1">
    <source>
        <dbReference type="EMBL" id="WKW87112.1"/>
    </source>
</evidence>
<sequence length="137" mass="14922">MPIANYTTSVPASRTAGQIARMLTDAGAGSVTTLHEDGAIKGLVFGIRTEFGWQEYRVPVRVLPVLAVLEADTSLRPSQRGIAHAERVAWRIAHDWTRAQVALIQAGMATLPEVMFPYTLVAPDTTAFEAYAQRAIE</sequence>